<sequence length="158" mass="17573">LDVGLTERIFDVNFFSILCGIRDLLSVSSNKMQFIAISSSSAFKGSGVEGIGYSASKAALSIAFESLHQKFVGKHSFKVVFLGPVNFGMTPFKKGFPLSISVDTAVSGILKAVRGTRVLYFYPALLFYFIKITKLFPSDLYFKILSKMESFHVRMERL</sequence>
<feature type="non-terminal residue" evidence="1">
    <location>
        <position position="1"/>
    </location>
</feature>
<dbReference type="Gene3D" id="3.40.50.720">
    <property type="entry name" value="NAD(P)-binding Rossmann-like Domain"/>
    <property type="match status" value="1"/>
</dbReference>
<accession>A0A2H0R931</accession>
<reference evidence="1 2" key="1">
    <citation type="submission" date="2017-09" db="EMBL/GenBank/DDBJ databases">
        <title>Depth-based differentiation of microbial function through sediment-hosted aquifers and enrichment of novel symbionts in the deep terrestrial subsurface.</title>
        <authorList>
            <person name="Probst A.J."/>
            <person name="Ladd B."/>
            <person name="Jarett J.K."/>
            <person name="Geller-Mcgrath D.E."/>
            <person name="Sieber C.M."/>
            <person name="Emerson J.B."/>
            <person name="Anantharaman K."/>
            <person name="Thomas B.C."/>
            <person name="Malmstrom R."/>
            <person name="Stieglmeier M."/>
            <person name="Klingl A."/>
            <person name="Woyke T."/>
            <person name="Ryan C.M."/>
            <person name="Banfield J.F."/>
        </authorList>
    </citation>
    <scope>NUCLEOTIDE SEQUENCE [LARGE SCALE GENOMIC DNA]</scope>
    <source>
        <strain evidence="1">CG10_big_fil_rev_8_21_14_0_10_32_10</strain>
    </source>
</reference>
<organism evidence="1 2">
    <name type="scientific">candidate division WWE3 bacterium CG10_big_fil_rev_8_21_14_0_10_32_10</name>
    <dbReference type="NCBI Taxonomy" id="1975090"/>
    <lineage>
        <taxon>Bacteria</taxon>
        <taxon>Katanobacteria</taxon>
    </lineage>
</organism>
<evidence type="ECO:0008006" key="3">
    <source>
        <dbReference type="Google" id="ProtNLM"/>
    </source>
</evidence>
<comment type="caution">
    <text evidence="1">The sequence shown here is derived from an EMBL/GenBank/DDBJ whole genome shotgun (WGS) entry which is preliminary data.</text>
</comment>
<name>A0A2H0R931_UNCKA</name>
<evidence type="ECO:0000313" key="1">
    <source>
        <dbReference type="EMBL" id="PIR43042.1"/>
    </source>
</evidence>
<dbReference type="EMBL" id="PCXU01000041">
    <property type="protein sequence ID" value="PIR43042.1"/>
    <property type="molecule type" value="Genomic_DNA"/>
</dbReference>
<dbReference type="AlphaFoldDB" id="A0A2H0R931"/>
<dbReference type="SUPFAM" id="SSF51735">
    <property type="entry name" value="NAD(P)-binding Rossmann-fold domains"/>
    <property type="match status" value="1"/>
</dbReference>
<dbReference type="InterPro" id="IPR036291">
    <property type="entry name" value="NAD(P)-bd_dom_sf"/>
</dbReference>
<evidence type="ECO:0000313" key="2">
    <source>
        <dbReference type="Proteomes" id="UP000230214"/>
    </source>
</evidence>
<gene>
    <name evidence="1" type="ORF">COV24_04775</name>
</gene>
<protein>
    <recommendedName>
        <fullName evidence="3">Short-chain dehydrogenase</fullName>
    </recommendedName>
</protein>
<proteinExistence type="predicted"/>
<dbReference type="Proteomes" id="UP000230214">
    <property type="component" value="Unassembled WGS sequence"/>
</dbReference>